<accession>A0A1Y2CUN4</accession>
<gene>
    <name evidence="1" type="ORF">BCR33DRAFT_836555</name>
</gene>
<dbReference type="STRING" id="329046.A0A1Y2CUN4"/>
<keyword evidence="2" id="KW-1185">Reference proteome</keyword>
<evidence type="ECO:0000313" key="2">
    <source>
        <dbReference type="Proteomes" id="UP000193642"/>
    </source>
</evidence>
<evidence type="ECO:0000313" key="1">
    <source>
        <dbReference type="EMBL" id="ORY50723.1"/>
    </source>
</evidence>
<dbReference type="AlphaFoldDB" id="A0A1Y2CUN4"/>
<sequence length="158" mass="17782">VQSVKTVLLKLLESDFTHWQMDVPWVQFTLNTQVSQTHKSTSFSLMFARMGGAPTDYAATAGPAVSVEAATMAELVFLSIAESMTDYHRLMRAKFDATHSVKDNWFQVRAYVMALPDTRNSKLEPRYEGPYRVVHATKGGSYQLLDAGRLLLSRRHSP</sequence>
<dbReference type="EMBL" id="MCGO01000006">
    <property type="protein sequence ID" value="ORY50723.1"/>
    <property type="molecule type" value="Genomic_DNA"/>
</dbReference>
<feature type="non-terminal residue" evidence="1">
    <location>
        <position position="1"/>
    </location>
</feature>
<proteinExistence type="predicted"/>
<reference evidence="1 2" key="1">
    <citation type="submission" date="2016-07" db="EMBL/GenBank/DDBJ databases">
        <title>Pervasive Adenine N6-methylation of Active Genes in Fungi.</title>
        <authorList>
            <consortium name="DOE Joint Genome Institute"/>
            <person name="Mondo S.J."/>
            <person name="Dannebaum R.O."/>
            <person name="Kuo R.C."/>
            <person name="Labutti K."/>
            <person name="Haridas S."/>
            <person name="Kuo A."/>
            <person name="Salamov A."/>
            <person name="Ahrendt S.R."/>
            <person name="Lipzen A."/>
            <person name="Sullivan W."/>
            <person name="Andreopoulos W.B."/>
            <person name="Clum A."/>
            <person name="Lindquist E."/>
            <person name="Daum C."/>
            <person name="Ramamoorthy G.K."/>
            <person name="Gryganskyi A."/>
            <person name="Culley D."/>
            <person name="Magnuson J.K."/>
            <person name="James T.Y."/>
            <person name="O'Malley M.A."/>
            <person name="Stajich J.E."/>
            <person name="Spatafora J.W."/>
            <person name="Visel A."/>
            <person name="Grigoriev I.V."/>
        </authorList>
    </citation>
    <scope>NUCLEOTIDE SEQUENCE [LARGE SCALE GENOMIC DNA]</scope>
    <source>
        <strain evidence="1 2">JEL800</strain>
    </source>
</reference>
<dbReference type="Proteomes" id="UP000193642">
    <property type="component" value="Unassembled WGS sequence"/>
</dbReference>
<name>A0A1Y2CUN4_9FUNG</name>
<dbReference type="OrthoDB" id="10267344at2759"/>
<organism evidence="1 2">
    <name type="scientific">Rhizoclosmatium globosum</name>
    <dbReference type="NCBI Taxonomy" id="329046"/>
    <lineage>
        <taxon>Eukaryota</taxon>
        <taxon>Fungi</taxon>
        <taxon>Fungi incertae sedis</taxon>
        <taxon>Chytridiomycota</taxon>
        <taxon>Chytridiomycota incertae sedis</taxon>
        <taxon>Chytridiomycetes</taxon>
        <taxon>Chytridiales</taxon>
        <taxon>Chytriomycetaceae</taxon>
        <taxon>Rhizoclosmatium</taxon>
    </lineage>
</organism>
<comment type="caution">
    <text evidence="1">The sequence shown here is derived from an EMBL/GenBank/DDBJ whole genome shotgun (WGS) entry which is preliminary data.</text>
</comment>
<protein>
    <submittedName>
        <fullName evidence="1">Uncharacterized protein</fullName>
    </submittedName>
</protein>